<dbReference type="InterPro" id="IPR036907">
    <property type="entry name" value="5'-Nucleotdase_C_sf"/>
</dbReference>
<dbReference type="Proteomes" id="UP001165302">
    <property type="component" value="Unassembled WGS sequence"/>
</dbReference>
<dbReference type="InterPro" id="IPR006179">
    <property type="entry name" value="5_nucleotidase/apyrase"/>
</dbReference>
<keyword evidence="3" id="KW-1185">Reference proteome</keyword>
<comment type="caution">
    <text evidence="2">The sequence shown here is derived from an EMBL/GenBank/DDBJ whole genome shotgun (WGS) entry which is preliminary data.</text>
</comment>
<dbReference type="Gene3D" id="3.90.780.10">
    <property type="entry name" value="5'-Nucleotidase, C-terminal domain"/>
    <property type="match status" value="1"/>
</dbReference>
<dbReference type="Pfam" id="PF02872">
    <property type="entry name" value="5_nucleotid_C"/>
    <property type="match status" value="1"/>
</dbReference>
<dbReference type="PANTHER" id="PTHR11575:SF24">
    <property type="entry name" value="5'-NUCLEOTIDASE"/>
    <property type="match status" value="1"/>
</dbReference>
<accession>A0ABS7Z845</accession>
<gene>
    <name evidence="2" type="ORF">IPZ78_11355</name>
</gene>
<evidence type="ECO:0000259" key="1">
    <source>
        <dbReference type="Pfam" id="PF02872"/>
    </source>
</evidence>
<protein>
    <submittedName>
        <fullName evidence="2">5'-nucleotidase C-terminal domain-containing protein</fullName>
    </submittedName>
</protein>
<name>A0ABS7Z845_9SPHI</name>
<dbReference type="SUPFAM" id="SSF55816">
    <property type="entry name" value="5'-nucleotidase (syn. UDP-sugar hydrolase), C-terminal domain"/>
    <property type="match status" value="1"/>
</dbReference>
<evidence type="ECO:0000313" key="3">
    <source>
        <dbReference type="Proteomes" id="UP001165302"/>
    </source>
</evidence>
<dbReference type="PANTHER" id="PTHR11575">
    <property type="entry name" value="5'-NUCLEOTIDASE-RELATED"/>
    <property type="match status" value="1"/>
</dbReference>
<evidence type="ECO:0000313" key="2">
    <source>
        <dbReference type="EMBL" id="MCA5005747.1"/>
    </source>
</evidence>
<dbReference type="InterPro" id="IPR008334">
    <property type="entry name" value="5'-Nucleotdase_C"/>
</dbReference>
<organism evidence="2 3">
    <name type="scientific">Sphingobacterium bovistauri</name>
    <dbReference type="NCBI Taxonomy" id="2781959"/>
    <lineage>
        <taxon>Bacteria</taxon>
        <taxon>Pseudomonadati</taxon>
        <taxon>Bacteroidota</taxon>
        <taxon>Sphingobacteriia</taxon>
        <taxon>Sphingobacteriales</taxon>
        <taxon>Sphingobacteriaceae</taxon>
        <taxon>Sphingobacterium</taxon>
    </lineage>
</organism>
<dbReference type="EMBL" id="JADEYP010000021">
    <property type="protein sequence ID" value="MCA5005747.1"/>
    <property type="molecule type" value="Genomic_DNA"/>
</dbReference>
<proteinExistence type="predicted"/>
<sequence>MDNSITADTSIVNYYIPFKQKLESEMNRVIGYSDNHLTRTRIDAESLAGNFFVDAMLEIGKSIDPNTQIAFANKFGIRADLQKGNITVGNIFELMPFENYFTILEISGNDLLTLIQYIAKTNGQPIAGITLEIKDGQAMNIKINKESIDSTKTYKIITYDYLANGGDYVVGLSNPLHRNDTGILVRFGLIDYIEKLTKAGKTINTELDGRVKNIK</sequence>
<reference evidence="2" key="1">
    <citation type="submission" date="2020-10" db="EMBL/GenBank/DDBJ databases">
        <authorList>
            <person name="Lu T."/>
            <person name="Wang Q."/>
            <person name="Han X."/>
        </authorList>
    </citation>
    <scope>NUCLEOTIDE SEQUENCE</scope>
    <source>
        <strain evidence="2">WQ 366</strain>
    </source>
</reference>
<feature type="domain" description="5'-Nucleotidase C-terminal" evidence="1">
    <location>
        <begin position="29"/>
        <end position="167"/>
    </location>
</feature>
<dbReference type="PRINTS" id="PR01607">
    <property type="entry name" value="APYRASEFAMLY"/>
</dbReference>